<dbReference type="Gene3D" id="1.10.510.10">
    <property type="entry name" value="Transferase(Phosphotransferase) domain 1"/>
    <property type="match status" value="1"/>
</dbReference>
<feature type="domain" description="Protein kinase" evidence="4">
    <location>
        <begin position="13"/>
        <end position="274"/>
    </location>
</feature>
<dbReference type="AlphaFoldDB" id="A0A8J6D3N7"/>
<feature type="region of interest" description="Disordered" evidence="3">
    <location>
        <begin position="355"/>
        <end position="383"/>
    </location>
</feature>
<dbReference type="InterPro" id="IPR011009">
    <property type="entry name" value="Kinase-like_dom_sf"/>
</dbReference>
<dbReference type="Proteomes" id="UP000701853">
    <property type="component" value="Chromosome 5"/>
</dbReference>
<accession>A0A8J6D3N7</accession>
<dbReference type="OrthoDB" id="248923at2759"/>
<comment type="caution">
    <text evidence="5">The sequence shown here is derived from an EMBL/GenBank/DDBJ whole genome shotgun (WGS) entry which is preliminary data.</text>
</comment>
<dbReference type="Gene3D" id="3.30.200.20">
    <property type="entry name" value="Phosphorylase Kinase, domain 1"/>
    <property type="match status" value="1"/>
</dbReference>
<dbReference type="InterPro" id="IPR047173">
    <property type="entry name" value="STRAD_A/B-like"/>
</dbReference>
<protein>
    <recommendedName>
        <fullName evidence="4">Protein kinase domain-containing protein</fullName>
    </recommendedName>
</protein>
<dbReference type="FunFam" id="3.30.200.20:FF:000099">
    <property type="entry name" value="Serine/threonine-protein kinase BLUS1"/>
    <property type="match status" value="1"/>
</dbReference>
<proteinExistence type="inferred from homology"/>
<name>A0A8J6D3N7_9ROSI</name>
<dbReference type="FunFam" id="1.10.510.10:FF:000208">
    <property type="entry name" value="serine/threonine-protein kinase BLUS1 isoform X1"/>
    <property type="match status" value="1"/>
</dbReference>
<feature type="binding site" evidence="2">
    <location>
        <position position="42"/>
    </location>
    <ligand>
        <name>ATP</name>
        <dbReference type="ChEBI" id="CHEBI:30616"/>
    </ligand>
</feature>
<dbReference type="CDD" id="cd06610">
    <property type="entry name" value="STKc_OSR1_SPAK"/>
    <property type="match status" value="1"/>
</dbReference>
<dbReference type="Pfam" id="PF00069">
    <property type="entry name" value="Pkinase"/>
    <property type="match status" value="1"/>
</dbReference>
<evidence type="ECO:0000256" key="2">
    <source>
        <dbReference type="PROSITE-ProRule" id="PRU10141"/>
    </source>
</evidence>
<dbReference type="GO" id="GO:0005524">
    <property type="term" value="F:ATP binding"/>
    <property type="evidence" value="ECO:0007669"/>
    <property type="project" value="UniProtKB-UniRule"/>
</dbReference>
<dbReference type="SMART" id="SM00220">
    <property type="entry name" value="S_TKc"/>
    <property type="match status" value="1"/>
</dbReference>
<evidence type="ECO:0000313" key="6">
    <source>
        <dbReference type="Proteomes" id="UP000701853"/>
    </source>
</evidence>
<dbReference type="GO" id="GO:0004672">
    <property type="term" value="F:protein kinase activity"/>
    <property type="evidence" value="ECO:0007669"/>
    <property type="project" value="InterPro"/>
</dbReference>
<dbReference type="PANTHER" id="PTHR48014">
    <property type="entry name" value="SERINE/THREONINE-PROTEIN KINASE FRAY2"/>
    <property type="match status" value="1"/>
</dbReference>
<evidence type="ECO:0000256" key="3">
    <source>
        <dbReference type="SAM" id="MobiDB-lite"/>
    </source>
</evidence>
<sequence>MEKKKYPIGPEYYILHEEVGQGVSASVRRAHCIPFDEVVAIKILDFERDNCDLNNISREAQTMVLVDHPNVLKSHCSFVSDHNLWVVMPYMSGGSCLHILKAAYPDGFEEVVIATVLREVLKGLEYLHHHGHIHRDVKAGNILIDSRGGIKLGDFGVSACIFESGDRQRLRNTFVGTPCWMAPEVMEQLHGYDFKADIWSFGITALELAHGHAPFSKYPPMKVLLMTLQNAPPGLDYERDKKFSKSFKQMIASCLVKDPSKRPSAKKLLKHSFFKQARSSDYISRTLLDGLPALGDRIQALKRKEEDMLAQKKMPDGEKEELSQNEYKRGISEWNFNLEDVKAQASLIHDEDVISETTQGGSSSSLSTLDGQEKQSELHTSSQATYKLPQEDNDLVLNQAVSFAAVEPTTNFAKARSERSDDDSSVASPTNELNVISLCHDDHLESNLSEKHVLEFNGKSFDNMTKPSLQRLATLGSTPTPERQVLIVHFLAFVVQKQSPGFVFWLINLIILFSCHSKLIYFPSNERVIAAMNSDDLDEKAKPPVVQQRGRFKVTSENVQLEKLMDPHPLVSAAAPSDAASSSTPVATPSASSSNQLFPLLQSVLQTNILQRDHILNLMKQVSAGDSIANRPFEGASMPANVSTITEKSLVLRKLYSEVPMFPFGIGLLLEVAHDREKELLHEISELQWRLICAQEELQKYKTDNAQVSF</sequence>
<keyword evidence="2" id="KW-0067">ATP-binding</keyword>
<dbReference type="InterPro" id="IPR000719">
    <property type="entry name" value="Prot_kinase_dom"/>
</dbReference>
<dbReference type="InterPro" id="IPR017441">
    <property type="entry name" value="Protein_kinase_ATP_BS"/>
</dbReference>
<feature type="region of interest" description="Disordered" evidence="3">
    <location>
        <begin position="573"/>
        <end position="592"/>
    </location>
</feature>
<dbReference type="PROSITE" id="PS00107">
    <property type="entry name" value="PROTEIN_KINASE_ATP"/>
    <property type="match status" value="1"/>
</dbReference>
<comment type="similarity">
    <text evidence="1">Belongs to the protein kinase superfamily. STE Ser/Thr protein kinase family. STE20 subfamily.</text>
</comment>
<keyword evidence="6" id="KW-1185">Reference proteome</keyword>
<feature type="compositionally biased region" description="Low complexity" evidence="3">
    <location>
        <begin position="355"/>
        <end position="370"/>
    </location>
</feature>
<gene>
    <name evidence="5" type="ORF">CXB51_011982</name>
</gene>
<dbReference type="EMBL" id="JAHUZN010000005">
    <property type="protein sequence ID" value="KAG8494619.1"/>
    <property type="molecule type" value="Genomic_DNA"/>
</dbReference>
<evidence type="ECO:0000259" key="4">
    <source>
        <dbReference type="PROSITE" id="PS50011"/>
    </source>
</evidence>
<organism evidence="5 6">
    <name type="scientific">Gossypium anomalum</name>
    <dbReference type="NCBI Taxonomy" id="47600"/>
    <lineage>
        <taxon>Eukaryota</taxon>
        <taxon>Viridiplantae</taxon>
        <taxon>Streptophyta</taxon>
        <taxon>Embryophyta</taxon>
        <taxon>Tracheophyta</taxon>
        <taxon>Spermatophyta</taxon>
        <taxon>Magnoliopsida</taxon>
        <taxon>eudicotyledons</taxon>
        <taxon>Gunneridae</taxon>
        <taxon>Pentapetalae</taxon>
        <taxon>rosids</taxon>
        <taxon>malvids</taxon>
        <taxon>Malvales</taxon>
        <taxon>Malvaceae</taxon>
        <taxon>Malvoideae</taxon>
        <taxon>Gossypium</taxon>
    </lineage>
</organism>
<keyword evidence="2" id="KW-0547">Nucleotide-binding</keyword>
<dbReference type="PROSITE" id="PS50011">
    <property type="entry name" value="PROTEIN_KINASE_DOM"/>
    <property type="match status" value="1"/>
</dbReference>
<reference evidence="5 6" key="1">
    <citation type="journal article" date="2021" name="bioRxiv">
        <title>The Gossypium anomalum genome as a resource for cotton improvement and evolutionary analysis of hybrid incompatibility.</title>
        <authorList>
            <person name="Grover C.E."/>
            <person name="Yuan D."/>
            <person name="Arick M.A."/>
            <person name="Miller E.R."/>
            <person name="Hu G."/>
            <person name="Peterson D.G."/>
            <person name="Wendel J.F."/>
            <person name="Udall J.A."/>
        </authorList>
    </citation>
    <scope>NUCLEOTIDE SEQUENCE [LARGE SCALE GENOMIC DNA]</scope>
    <source>
        <strain evidence="5">JFW-Udall</strain>
        <tissue evidence="5">Leaf</tissue>
    </source>
</reference>
<dbReference type="PANTHER" id="PTHR48014:SF24">
    <property type="entry name" value="PROTEIN KINASE SUPERFAMILY PROTEIN"/>
    <property type="match status" value="1"/>
</dbReference>
<dbReference type="SUPFAM" id="SSF56112">
    <property type="entry name" value="Protein kinase-like (PK-like)"/>
    <property type="match status" value="1"/>
</dbReference>
<evidence type="ECO:0000313" key="5">
    <source>
        <dbReference type="EMBL" id="KAG8494619.1"/>
    </source>
</evidence>
<dbReference type="GO" id="GO:0043539">
    <property type="term" value="F:protein serine/threonine kinase activator activity"/>
    <property type="evidence" value="ECO:0007669"/>
    <property type="project" value="InterPro"/>
</dbReference>
<evidence type="ECO:0000256" key="1">
    <source>
        <dbReference type="ARBA" id="ARBA00008874"/>
    </source>
</evidence>